<dbReference type="PANTHER" id="PTHR24110:SF3">
    <property type="entry name" value="CENTROSOMAL PROTEIN OF 78 KDA"/>
    <property type="match status" value="1"/>
</dbReference>
<name>A0ABM1IGV7_POLDO</name>
<dbReference type="InterPro" id="IPR032675">
    <property type="entry name" value="LRR_dom_sf"/>
</dbReference>
<dbReference type="PANTHER" id="PTHR24110">
    <property type="entry name" value="CENTROSOMAL PROTEIN OF 78 KDA"/>
    <property type="match status" value="1"/>
</dbReference>
<feature type="compositionally biased region" description="Basic and acidic residues" evidence="2">
    <location>
        <begin position="206"/>
        <end position="219"/>
    </location>
</feature>
<dbReference type="SMART" id="SM00368">
    <property type="entry name" value="LRR_RI"/>
    <property type="match status" value="5"/>
</dbReference>
<dbReference type="Proteomes" id="UP000694924">
    <property type="component" value="Unplaced"/>
</dbReference>
<sequence>MKESKALKSLVLDGIPLSPKYLRLLCDGFVNNISLENLSLPRCNIGDTGCDMLLNSLRDHSNLKSLDLCNCCLTNRSVGSLSLFLKTRNVNLSRNIWKDLNTDKSGRKNHGLHTLLLNKNNKLSDNGIRRLMHVLKDDFYLKILGLRYCGITKTGAETILDSLRMNNVLTTIDLRENDIPNDILRSIMKMLRRKNGETNDRNSMNRKSDRRFEKDHPTFREKKSNRMNTSRRLLTNDKKIMENTIESYHEINDFVDSKLNEQVNLENVENVGDDDDKMELNLQELQLRLANMKSCNEALGEEIKKKLITLEEETNRRNEAEQTCEKIKSLLERLKDKIIVCSRTRLEEDKDNQAFDSFRSVLRVLQGLSTAGKLPTIEMQENSNEE</sequence>
<proteinExistence type="predicted"/>
<evidence type="ECO:0000313" key="3">
    <source>
        <dbReference type="Proteomes" id="UP000694924"/>
    </source>
</evidence>
<organism evidence="3 4">
    <name type="scientific">Polistes dominula</name>
    <name type="common">European paper wasp</name>
    <name type="synonym">Vespa dominula</name>
    <dbReference type="NCBI Taxonomy" id="743375"/>
    <lineage>
        <taxon>Eukaryota</taxon>
        <taxon>Metazoa</taxon>
        <taxon>Ecdysozoa</taxon>
        <taxon>Arthropoda</taxon>
        <taxon>Hexapoda</taxon>
        <taxon>Insecta</taxon>
        <taxon>Pterygota</taxon>
        <taxon>Neoptera</taxon>
        <taxon>Endopterygota</taxon>
        <taxon>Hymenoptera</taxon>
        <taxon>Apocrita</taxon>
        <taxon>Aculeata</taxon>
        <taxon>Vespoidea</taxon>
        <taxon>Vespidae</taxon>
        <taxon>Polistinae</taxon>
        <taxon>Polistini</taxon>
        <taxon>Polistes</taxon>
    </lineage>
</organism>
<protein>
    <submittedName>
        <fullName evidence="4">Protein Cep78 homolog</fullName>
    </submittedName>
</protein>
<feature type="coiled-coil region" evidence="1">
    <location>
        <begin position="282"/>
        <end position="337"/>
    </location>
</feature>
<evidence type="ECO:0000313" key="4">
    <source>
        <dbReference type="RefSeq" id="XP_015179444.1"/>
    </source>
</evidence>
<keyword evidence="3" id="KW-1185">Reference proteome</keyword>
<accession>A0ABM1IGV7</accession>
<dbReference type="GeneID" id="107067982"/>
<gene>
    <name evidence="4" type="primary">LOC107067982</name>
</gene>
<dbReference type="RefSeq" id="XP_015179444.1">
    <property type="nucleotide sequence ID" value="XM_015323958.1"/>
</dbReference>
<dbReference type="Gene3D" id="3.80.10.10">
    <property type="entry name" value="Ribonuclease Inhibitor"/>
    <property type="match status" value="2"/>
</dbReference>
<dbReference type="SUPFAM" id="SSF52047">
    <property type="entry name" value="RNI-like"/>
    <property type="match status" value="1"/>
</dbReference>
<feature type="region of interest" description="Disordered" evidence="2">
    <location>
        <begin position="195"/>
        <end position="219"/>
    </location>
</feature>
<evidence type="ECO:0000256" key="2">
    <source>
        <dbReference type="SAM" id="MobiDB-lite"/>
    </source>
</evidence>
<reference evidence="4" key="1">
    <citation type="submission" date="2025-08" db="UniProtKB">
        <authorList>
            <consortium name="RefSeq"/>
        </authorList>
    </citation>
    <scope>IDENTIFICATION</scope>
    <source>
        <tissue evidence="4">Whole body</tissue>
    </source>
</reference>
<evidence type="ECO:0000256" key="1">
    <source>
        <dbReference type="SAM" id="Coils"/>
    </source>
</evidence>
<keyword evidence="1" id="KW-0175">Coiled coil</keyword>